<comment type="caution">
    <text evidence="1">The sequence shown here is derived from an EMBL/GenBank/DDBJ whole genome shotgun (WGS) entry which is preliminary data.</text>
</comment>
<dbReference type="EMBL" id="SSTE01018688">
    <property type="protein sequence ID" value="KAA0038480.1"/>
    <property type="molecule type" value="Genomic_DNA"/>
</dbReference>
<evidence type="ECO:0000313" key="1">
    <source>
        <dbReference type="EMBL" id="KAA0038480.1"/>
    </source>
</evidence>
<evidence type="ECO:0000313" key="3">
    <source>
        <dbReference type="Proteomes" id="UP000321393"/>
    </source>
</evidence>
<dbReference type="Proteomes" id="UP000321947">
    <property type="component" value="Unassembled WGS sequence"/>
</dbReference>
<evidence type="ECO:0000313" key="2">
    <source>
        <dbReference type="EMBL" id="TYK03329.1"/>
    </source>
</evidence>
<evidence type="ECO:0000313" key="4">
    <source>
        <dbReference type="Proteomes" id="UP000321947"/>
    </source>
</evidence>
<sequence>MKFKNVGNPIKIIMNFPQDFKIAIKIPNVRSPTNDEHQERRFRPHYDERRREPAEYKMKIDLPSYDGKRNIETFLDWIKNVENFFNHMNTPERKKVHLVALKLKA</sequence>
<keyword evidence="1" id="KW-0695">RNA-directed DNA polymerase</keyword>
<proteinExistence type="predicted"/>
<dbReference type="GO" id="GO:0003964">
    <property type="term" value="F:RNA-directed DNA polymerase activity"/>
    <property type="evidence" value="ECO:0007669"/>
    <property type="project" value="UniProtKB-KW"/>
</dbReference>
<reference evidence="3 4" key="1">
    <citation type="submission" date="2019-08" db="EMBL/GenBank/DDBJ databases">
        <title>Draft genome sequences of two oriental melons (Cucumis melo L. var makuwa).</title>
        <authorList>
            <person name="Kwon S.-Y."/>
        </authorList>
    </citation>
    <scope>NUCLEOTIDE SEQUENCE [LARGE SCALE GENOMIC DNA]</scope>
    <source>
        <strain evidence="4">cv. Chang Bougi</strain>
        <strain evidence="3">cv. SW 3</strain>
        <tissue evidence="1">Leaf</tissue>
    </source>
</reference>
<accession>A0A5A7T542</accession>
<organism evidence="1 3">
    <name type="scientific">Cucumis melo var. makuwa</name>
    <name type="common">Oriental melon</name>
    <dbReference type="NCBI Taxonomy" id="1194695"/>
    <lineage>
        <taxon>Eukaryota</taxon>
        <taxon>Viridiplantae</taxon>
        <taxon>Streptophyta</taxon>
        <taxon>Embryophyta</taxon>
        <taxon>Tracheophyta</taxon>
        <taxon>Spermatophyta</taxon>
        <taxon>Magnoliopsida</taxon>
        <taxon>eudicotyledons</taxon>
        <taxon>Gunneridae</taxon>
        <taxon>Pentapetalae</taxon>
        <taxon>rosids</taxon>
        <taxon>fabids</taxon>
        <taxon>Cucurbitales</taxon>
        <taxon>Cucurbitaceae</taxon>
        <taxon>Benincaseae</taxon>
        <taxon>Cucumis</taxon>
    </lineage>
</organism>
<keyword evidence="1" id="KW-0548">Nucleotidyltransferase</keyword>
<keyword evidence="1" id="KW-0808">Transferase</keyword>
<dbReference type="EMBL" id="SSTD01015166">
    <property type="protein sequence ID" value="TYK03329.1"/>
    <property type="molecule type" value="Genomic_DNA"/>
</dbReference>
<gene>
    <name evidence="2" type="ORF">E5676_scaffold6571G00040</name>
    <name evidence="1" type="ORF">E6C27_scaffold92G00030</name>
</gene>
<dbReference type="Proteomes" id="UP000321393">
    <property type="component" value="Unassembled WGS sequence"/>
</dbReference>
<protein>
    <submittedName>
        <fullName evidence="1">Reverse transcriptase</fullName>
    </submittedName>
</protein>
<dbReference type="OrthoDB" id="1934635at2759"/>
<name>A0A5A7T542_CUCMM</name>
<dbReference type="AlphaFoldDB" id="A0A5A7T542"/>